<dbReference type="AlphaFoldDB" id="A0A413VNF4"/>
<name>A0A413VNF4_9BACE</name>
<dbReference type="Proteomes" id="UP000284379">
    <property type="component" value="Unassembled WGS sequence"/>
</dbReference>
<dbReference type="RefSeq" id="WP_002559961.1">
    <property type="nucleotide sequence ID" value="NZ_CABJFV010000007.1"/>
</dbReference>
<reference evidence="2 3" key="1">
    <citation type="submission" date="2018-08" db="EMBL/GenBank/DDBJ databases">
        <title>A genome reference for cultivated species of the human gut microbiota.</title>
        <authorList>
            <person name="Zou Y."/>
            <person name="Xue W."/>
            <person name="Luo G."/>
        </authorList>
    </citation>
    <scope>NUCLEOTIDE SEQUENCE [LARGE SCALE GENOMIC DNA]</scope>
    <source>
        <strain evidence="2 3">AM40-30BH</strain>
    </source>
</reference>
<comment type="caution">
    <text evidence="2">The sequence shown here is derived from an EMBL/GenBank/DDBJ whole genome shotgun (WGS) entry which is preliminary data.</text>
</comment>
<dbReference type="GeneID" id="69501991"/>
<dbReference type="PROSITE" id="PS51257">
    <property type="entry name" value="PROKAR_LIPOPROTEIN"/>
    <property type="match status" value="1"/>
</dbReference>
<feature type="chain" id="PRO_5019503959" description="DUF5018 domain-containing protein" evidence="1">
    <location>
        <begin position="22"/>
        <end position="142"/>
    </location>
</feature>
<evidence type="ECO:0000256" key="1">
    <source>
        <dbReference type="SAM" id="SignalP"/>
    </source>
</evidence>
<evidence type="ECO:0008006" key="4">
    <source>
        <dbReference type="Google" id="ProtNLM"/>
    </source>
</evidence>
<dbReference type="EMBL" id="QSGO01000007">
    <property type="protein sequence ID" value="RHB35086.1"/>
    <property type="molecule type" value="Genomic_DNA"/>
</dbReference>
<keyword evidence="1" id="KW-0732">Signal</keyword>
<protein>
    <recommendedName>
        <fullName evidence="4">DUF5018 domain-containing protein</fullName>
    </recommendedName>
</protein>
<evidence type="ECO:0000313" key="2">
    <source>
        <dbReference type="EMBL" id="RHB35086.1"/>
    </source>
</evidence>
<gene>
    <name evidence="2" type="ORF">DW888_11630</name>
</gene>
<feature type="signal peptide" evidence="1">
    <location>
        <begin position="1"/>
        <end position="21"/>
    </location>
</feature>
<accession>A0A413VNF4</accession>
<organism evidence="2 3">
    <name type="scientific">Bacteroides nordii</name>
    <dbReference type="NCBI Taxonomy" id="291645"/>
    <lineage>
        <taxon>Bacteria</taxon>
        <taxon>Pseudomonadati</taxon>
        <taxon>Bacteroidota</taxon>
        <taxon>Bacteroidia</taxon>
        <taxon>Bacteroidales</taxon>
        <taxon>Bacteroidaceae</taxon>
        <taxon>Bacteroides</taxon>
    </lineage>
</organism>
<dbReference type="Gene3D" id="2.60.40.2340">
    <property type="match status" value="1"/>
</dbReference>
<sequence>MKTLKLFVCATLLLLSACVDFEEEGPDVSGIDTGAYLTAVKMTDAKGNDVVVSTNIPVLITDANKQEHLKDPSNTEILVTVKPEADVTNLKLVGTLSNTSSAATISPKMGVLADFSNPRTYTVTSYNKKNIVAYSVRVIKGQ</sequence>
<evidence type="ECO:0000313" key="3">
    <source>
        <dbReference type="Proteomes" id="UP000284379"/>
    </source>
</evidence>
<proteinExistence type="predicted"/>